<reference evidence="10 11" key="1">
    <citation type="journal article" date="2019" name="Sci. Rep.">
        <title>Comparative genomics of chytrid fungi reveal insights into the obligate biotrophic and pathogenic lifestyle of Synchytrium endobioticum.</title>
        <authorList>
            <person name="van de Vossenberg B.T.L.H."/>
            <person name="Warris S."/>
            <person name="Nguyen H.D.T."/>
            <person name="van Gent-Pelzer M.P.E."/>
            <person name="Joly D.L."/>
            <person name="van de Geest H.C."/>
            <person name="Bonants P.J.M."/>
            <person name="Smith D.S."/>
            <person name="Levesque C.A."/>
            <person name="van der Lee T.A.J."/>
        </authorList>
    </citation>
    <scope>NUCLEOTIDE SEQUENCE [LARGE SCALE GENOMIC DNA]</scope>
    <source>
        <strain evidence="10 11">JEL517</strain>
    </source>
</reference>
<keyword evidence="3 8" id="KW-0479">Metal-binding</keyword>
<protein>
    <recommendedName>
        <fullName evidence="8">Guanine deaminase</fullName>
        <shortName evidence="8">Guanase</shortName>
        <ecNumber evidence="8">3.5.4.3</ecNumber>
    </recommendedName>
    <alternativeName>
        <fullName evidence="8">Guanine aminohydrolase</fullName>
    </alternativeName>
</protein>
<dbReference type="FunFam" id="3.20.20.140:FF:000022">
    <property type="entry name" value="Guanine deaminase"/>
    <property type="match status" value="1"/>
</dbReference>
<keyword evidence="5 8" id="KW-0862">Zinc</keyword>
<dbReference type="InterPro" id="IPR032466">
    <property type="entry name" value="Metal_Hydrolase"/>
</dbReference>
<dbReference type="GO" id="GO:0008270">
    <property type="term" value="F:zinc ion binding"/>
    <property type="evidence" value="ECO:0007669"/>
    <property type="project" value="UniProtKB-UniRule"/>
</dbReference>
<evidence type="ECO:0000313" key="11">
    <source>
        <dbReference type="Proteomes" id="UP000319731"/>
    </source>
</evidence>
<comment type="pathway">
    <text evidence="1 8">Purine metabolism; guanine degradation; xanthine from guanine: step 1/1.</text>
</comment>
<evidence type="ECO:0000256" key="8">
    <source>
        <dbReference type="RuleBase" id="RU366009"/>
    </source>
</evidence>
<dbReference type="Gene3D" id="2.30.40.10">
    <property type="entry name" value="Urease, subunit C, domain 1"/>
    <property type="match status" value="1"/>
</dbReference>
<evidence type="ECO:0000256" key="3">
    <source>
        <dbReference type="ARBA" id="ARBA00022723"/>
    </source>
</evidence>
<comment type="function">
    <text evidence="7 8">Catalyzes the hydrolytic deamination of guanine, producing xanthine and ammonia.</text>
</comment>
<dbReference type="InterPro" id="IPR011059">
    <property type="entry name" value="Metal-dep_hydrolase_composite"/>
</dbReference>
<comment type="catalytic activity">
    <reaction evidence="6 8">
        <text>guanine + H2O + H(+) = xanthine + NH4(+)</text>
        <dbReference type="Rhea" id="RHEA:14665"/>
        <dbReference type="ChEBI" id="CHEBI:15377"/>
        <dbReference type="ChEBI" id="CHEBI:15378"/>
        <dbReference type="ChEBI" id="CHEBI:16235"/>
        <dbReference type="ChEBI" id="CHEBI:17712"/>
        <dbReference type="ChEBI" id="CHEBI:28938"/>
        <dbReference type="EC" id="3.5.4.3"/>
    </reaction>
</comment>
<dbReference type="NCBIfam" id="TIGR02967">
    <property type="entry name" value="guan_deamin"/>
    <property type="match status" value="1"/>
</dbReference>
<keyword evidence="11" id="KW-1185">Reference proteome</keyword>
<dbReference type="Gene3D" id="3.20.20.140">
    <property type="entry name" value="Metal-dependent hydrolases"/>
    <property type="match status" value="1"/>
</dbReference>
<dbReference type="Pfam" id="PF01979">
    <property type="entry name" value="Amidohydro_1"/>
    <property type="match status" value="1"/>
</dbReference>
<organism evidence="10 11">
    <name type="scientific">Synchytrium microbalum</name>
    <dbReference type="NCBI Taxonomy" id="1806994"/>
    <lineage>
        <taxon>Eukaryota</taxon>
        <taxon>Fungi</taxon>
        <taxon>Fungi incertae sedis</taxon>
        <taxon>Chytridiomycota</taxon>
        <taxon>Chytridiomycota incertae sedis</taxon>
        <taxon>Chytridiomycetes</taxon>
        <taxon>Synchytriales</taxon>
        <taxon>Synchytriaceae</taxon>
        <taxon>Synchytrium</taxon>
    </lineage>
</organism>
<evidence type="ECO:0000256" key="4">
    <source>
        <dbReference type="ARBA" id="ARBA00022801"/>
    </source>
</evidence>
<name>A0A507C792_9FUNG</name>
<dbReference type="InterPro" id="IPR006680">
    <property type="entry name" value="Amidohydro-rel"/>
</dbReference>
<dbReference type="RefSeq" id="XP_031025955.1">
    <property type="nucleotide sequence ID" value="XM_031168027.1"/>
</dbReference>
<dbReference type="EMBL" id="QEAO01000008">
    <property type="protein sequence ID" value="TPX35482.1"/>
    <property type="molecule type" value="Genomic_DNA"/>
</dbReference>
<feature type="domain" description="Amidohydrolase-related" evidence="9">
    <location>
        <begin position="73"/>
        <end position="468"/>
    </location>
</feature>
<dbReference type="GeneID" id="42003324"/>
<dbReference type="UniPathway" id="UPA00603">
    <property type="reaction ID" value="UER00660"/>
</dbReference>
<dbReference type="InterPro" id="IPR014311">
    <property type="entry name" value="Guanine_deaminase"/>
</dbReference>
<dbReference type="GO" id="GO:0005829">
    <property type="term" value="C:cytosol"/>
    <property type="evidence" value="ECO:0007669"/>
    <property type="project" value="TreeGrafter"/>
</dbReference>
<accession>A0A507C792</accession>
<dbReference type="OrthoDB" id="194468at2759"/>
<evidence type="ECO:0000256" key="2">
    <source>
        <dbReference type="ARBA" id="ARBA00006745"/>
    </source>
</evidence>
<dbReference type="AlphaFoldDB" id="A0A507C792"/>
<evidence type="ECO:0000256" key="5">
    <source>
        <dbReference type="ARBA" id="ARBA00022833"/>
    </source>
</evidence>
<dbReference type="SUPFAM" id="SSF51338">
    <property type="entry name" value="Composite domain of metallo-dependent hydrolases"/>
    <property type="match status" value="1"/>
</dbReference>
<evidence type="ECO:0000259" key="9">
    <source>
        <dbReference type="Pfam" id="PF01979"/>
    </source>
</evidence>
<keyword evidence="4 8" id="KW-0378">Hydrolase</keyword>
<dbReference type="STRING" id="1806994.A0A507C792"/>
<comment type="similarity">
    <text evidence="2 8">Belongs to the metallo-dependent hydrolases superfamily. ATZ/TRZ family.</text>
</comment>
<evidence type="ECO:0000256" key="1">
    <source>
        <dbReference type="ARBA" id="ARBA00004984"/>
    </source>
</evidence>
<sequence>MSTSTKLKKVFYGNIIYSNSPTDLVVLSPGCIGIDHTGTIAFLVSDKDADLVKLKAQYHFTDAQVTTMTKEQFLIPGFIDTHIHAPQYVFTGTGYDLPLLQWLEKYTFPREAAFKDEDYARAAYIRCVARTLRCGTTTACYYATIHVPGCKILTDIVHQIGQRAFIGKVNMDRNSPDNYRETTGDSIEATTEFVSWLLERKDPLITPVITPRFAPSCTGDLMKFLGEISAKHNLPIQTHLSENTAEIKWVLDLHPEFSSYTGVYEGFGLLNSRSVLAHCVYLTPEEKVLIKSVEAGISHCPNSNFLLQSGVLNVRQLLEAEIKVGLGTDVAGGYSPSILDSIRNAVIASKVIFVNTRAAKEEAEAAGLPPVRAYEPLTLAEVFYLGTLGGAEVMNLDDKIGNFSVGKDFDALLVDLNASGSTKASNLVDGNKSVDLFPHDDLISAFEKFVYNGDDRNLIEIYVKGKQVSGSAGIITKIAV</sequence>
<dbReference type="InterPro" id="IPR051607">
    <property type="entry name" value="Metallo-dep_hydrolases"/>
</dbReference>
<evidence type="ECO:0000256" key="6">
    <source>
        <dbReference type="ARBA" id="ARBA00051148"/>
    </source>
</evidence>
<comment type="caution">
    <text evidence="10">The sequence shown here is derived from an EMBL/GenBank/DDBJ whole genome shotgun (WGS) entry which is preliminary data.</text>
</comment>
<dbReference type="EC" id="3.5.4.3" evidence="8"/>
<dbReference type="PANTHER" id="PTHR11271">
    <property type="entry name" value="GUANINE DEAMINASE"/>
    <property type="match status" value="1"/>
</dbReference>
<dbReference type="Proteomes" id="UP000319731">
    <property type="component" value="Unassembled WGS sequence"/>
</dbReference>
<comment type="cofactor">
    <cofactor evidence="8">
        <name>Zn(2+)</name>
        <dbReference type="ChEBI" id="CHEBI:29105"/>
    </cofactor>
    <text evidence="8">Binds 1 zinc ion per subunit.</text>
</comment>
<dbReference type="GO" id="GO:0006147">
    <property type="term" value="P:guanine catabolic process"/>
    <property type="evidence" value="ECO:0007669"/>
    <property type="project" value="UniProtKB-UniRule"/>
</dbReference>
<evidence type="ECO:0000256" key="7">
    <source>
        <dbReference type="ARBA" id="ARBA00056079"/>
    </source>
</evidence>
<proteinExistence type="inferred from homology"/>
<dbReference type="GO" id="GO:0008892">
    <property type="term" value="F:guanine deaminase activity"/>
    <property type="evidence" value="ECO:0007669"/>
    <property type="project" value="UniProtKB-UniRule"/>
</dbReference>
<gene>
    <name evidence="10" type="primary">GUD1</name>
    <name evidence="10" type="ORF">SmJEL517_g02099</name>
</gene>
<evidence type="ECO:0000313" key="10">
    <source>
        <dbReference type="EMBL" id="TPX35482.1"/>
    </source>
</evidence>
<dbReference type="SUPFAM" id="SSF51556">
    <property type="entry name" value="Metallo-dependent hydrolases"/>
    <property type="match status" value="1"/>
</dbReference>
<dbReference type="PANTHER" id="PTHR11271:SF6">
    <property type="entry name" value="GUANINE DEAMINASE"/>
    <property type="match status" value="1"/>
</dbReference>